<keyword evidence="2" id="KW-1185">Reference proteome</keyword>
<sequence length="40" mass="4237">MKDAPTIHHMPMGIGPDVRMPARDGLYPAAYGQCIGPSLA</sequence>
<protein>
    <submittedName>
        <fullName evidence="1">Uncharacterized protein</fullName>
    </submittedName>
</protein>
<dbReference type="KEGG" id="pfuw:KF707C_30050"/>
<gene>
    <name evidence="1" type="ORF">KF707C_30050</name>
</gene>
<organism evidence="1 2">
    <name type="scientific">Metapseudomonas furukawaii</name>
    <name type="common">Pseudomonas furukawaii</name>
    <dbReference type="NCBI Taxonomy" id="1149133"/>
    <lineage>
        <taxon>Bacteria</taxon>
        <taxon>Pseudomonadati</taxon>
        <taxon>Pseudomonadota</taxon>
        <taxon>Gammaproteobacteria</taxon>
        <taxon>Pseudomonadales</taxon>
        <taxon>Pseudomonadaceae</taxon>
        <taxon>Metapseudomonas</taxon>
    </lineage>
</organism>
<dbReference type="EMBL" id="AP014862">
    <property type="protein sequence ID" value="BAU74693.1"/>
    <property type="molecule type" value="Genomic_DNA"/>
</dbReference>
<proteinExistence type="predicted"/>
<name>A0AAD1C0G6_METFU</name>
<dbReference type="Proteomes" id="UP000218554">
    <property type="component" value="Chromosome"/>
</dbReference>
<dbReference type="AlphaFoldDB" id="A0AAD1C0G6"/>
<accession>A0AAD1C0G6</accession>
<reference evidence="1 2" key="2">
    <citation type="journal article" date="2017" name="Int. J. Syst. Evol. Microbiol.">
        <title>Pseudomonas furukawaii sp. nov., a polychlorinated biphenyl-degrading bacterium isolated from biphenyl-contaminated soil in Japan.</title>
        <authorList>
            <person name="Kimura N."/>
            <person name="Watanabe T."/>
            <person name="Suenaga H."/>
            <person name="Fujihara H."/>
            <person name="Futagami T."/>
            <person name="Goto M."/>
            <person name="Hanada S."/>
            <person name="Hirose J."/>
        </authorList>
    </citation>
    <scope>NUCLEOTIDE SEQUENCE [LARGE SCALE GENOMIC DNA]</scope>
    <source>
        <strain evidence="2">DSM 10086 / NBRC 110670 / KF707</strain>
    </source>
</reference>
<evidence type="ECO:0000313" key="2">
    <source>
        <dbReference type="Proteomes" id="UP000218554"/>
    </source>
</evidence>
<reference evidence="2" key="1">
    <citation type="submission" date="2015-05" db="EMBL/GenBank/DDBJ databases">
        <title>Draft genome sequencing of a biphenyl-degrading bacterium, Pseudomonas balearica KF707 (=NBRC110670).</title>
        <authorList>
            <person name="Kimura N."/>
            <person name="Hirose J."/>
            <person name="Watanabe T."/>
            <person name="Suenaga H."/>
            <person name="Fujihara H."/>
            <person name="Noguchi M."/>
            <person name="Hashimoto M."/>
            <person name="Shimodaira J."/>
            <person name="Tsuchikane K."/>
            <person name="Hosoyama A."/>
            <person name="Yamazoe A."/>
            <person name="Fujita N."/>
            <person name="Furukawa K."/>
        </authorList>
    </citation>
    <scope>NUCLEOTIDE SEQUENCE [LARGE SCALE GENOMIC DNA]</scope>
    <source>
        <strain evidence="2">DSM 10086 / NBRC 110670 / KF707</strain>
    </source>
</reference>
<evidence type="ECO:0000313" key="1">
    <source>
        <dbReference type="EMBL" id="BAU74693.1"/>
    </source>
</evidence>